<evidence type="ECO:0000256" key="4">
    <source>
        <dbReference type="ARBA" id="ARBA00023033"/>
    </source>
</evidence>
<feature type="domain" description="Luciferase-like" evidence="5">
    <location>
        <begin position="19"/>
        <end position="228"/>
    </location>
</feature>
<keyword evidence="1" id="KW-0285">Flavoprotein</keyword>
<dbReference type="EMBL" id="MBLM01000146">
    <property type="protein sequence ID" value="OHV31278.1"/>
    <property type="molecule type" value="Genomic_DNA"/>
</dbReference>
<evidence type="ECO:0000256" key="3">
    <source>
        <dbReference type="ARBA" id="ARBA00023002"/>
    </source>
</evidence>
<keyword evidence="4" id="KW-0503">Monooxygenase</keyword>
<accession>A0A1S1Q8V1</accession>
<dbReference type="GO" id="GO:0008726">
    <property type="term" value="F:alkanesulfonate monooxygenase activity"/>
    <property type="evidence" value="ECO:0007669"/>
    <property type="project" value="TreeGrafter"/>
</dbReference>
<dbReference type="NCBIfam" id="TIGR03619">
    <property type="entry name" value="F420_Rv2161c"/>
    <property type="match status" value="1"/>
</dbReference>
<dbReference type="Gene3D" id="3.20.20.30">
    <property type="entry name" value="Luciferase-like domain"/>
    <property type="match status" value="1"/>
</dbReference>
<dbReference type="PANTHER" id="PTHR42847">
    <property type="entry name" value="ALKANESULFONATE MONOOXYGENASE"/>
    <property type="match status" value="1"/>
</dbReference>
<dbReference type="InterPro" id="IPR019921">
    <property type="entry name" value="Lucif-like_OxRdtase_Rv2161c"/>
</dbReference>
<dbReference type="Pfam" id="PF00296">
    <property type="entry name" value="Bac_luciferase"/>
    <property type="match status" value="1"/>
</dbReference>
<keyword evidence="3" id="KW-0560">Oxidoreductase</keyword>
<dbReference type="InterPro" id="IPR011251">
    <property type="entry name" value="Luciferase-like_dom"/>
</dbReference>
<dbReference type="InterPro" id="IPR036661">
    <property type="entry name" value="Luciferase-like_sf"/>
</dbReference>
<keyword evidence="2" id="KW-0288">FMN</keyword>
<dbReference type="PANTHER" id="PTHR42847:SF4">
    <property type="entry name" value="ALKANESULFONATE MONOOXYGENASE-RELATED"/>
    <property type="match status" value="1"/>
</dbReference>
<protein>
    <submittedName>
        <fullName evidence="6">LLM class F420-dependent oxidoreductase</fullName>
    </submittedName>
</protein>
<evidence type="ECO:0000313" key="7">
    <source>
        <dbReference type="Proteomes" id="UP000179627"/>
    </source>
</evidence>
<dbReference type="RefSeq" id="WP_071088666.1">
    <property type="nucleotide sequence ID" value="NZ_MBLM01000146.1"/>
</dbReference>
<keyword evidence="7" id="KW-1185">Reference proteome</keyword>
<evidence type="ECO:0000313" key="6">
    <source>
        <dbReference type="EMBL" id="OHV31278.1"/>
    </source>
</evidence>
<comment type="caution">
    <text evidence="6">The sequence shown here is derived from an EMBL/GenBank/DDBJ whole genome shotgun (WGS) entry which is preliminary data.</text>
</comment>
<organism evidence="6 7">
    <name type="scientific">Parafrankia colletiae</name>
    <dbReference type="NCBI Taxonomy" id="573497"/>
    <lineage>
        <taxon>Bacteria</taxon>
        <taxon>Bacillati</taxon>
        <taxon>Actinomycetota</taxon>
        <taxon>Actinomycetes</taxon>
        <taxon>Frankiales</taxon>
        <taxon>Frankiaceae</taxon>
        <taxon>Parafrankia</taxon>
    </lineage>
</organism>
<dbReference type="SUPFAM" id="SSF51679">
    <property type="entry name" value="Bacterial luciferase-like"/>
    <property type="match status" value="1"/>
</dbReference>
<proteinExistence type="predicted"/>
<evidence type="ECO:0000256" key="2">
    <source>
        <dbReference type="ARBA" id="ARBA00022643"/>
    </source>
</evidence>
<evidence type="ECO:0000259" key="5">
    <source>
        <dbReference type="Pfam" id="PF00296"/>
    </source>
</evidence>
<sequence length="306" mass="34437">MQLGFSMPHLVRLKATSQPWEAQVTGADQTRLARWAEKLGYAMISVPEHHIIPKAHVELSGPHYLGAYPAMGYLAGATEKIRVNSCIAILPLQHPAVTAKALASIDWLSGGRVSVTFGVGWLEEEFRILGVPFHERGAMSEEYIQAIIELWTKEEPEFEGKYVSFREVAFEPKPVQKPHPPVWFGGDADAVLRRTARYASGWWPFLTRPEDIPAKIEYIRSQPDYSGRLAEVFYGFATSRVGDGHVVQNDPRARAGMTKQEIIDRLCWFKELGVTMSSVPIPAVNHLEDYFDYTQWVAEEIMPAIA</sequence>
<dbReference type="OrthoDB" id="4074025at2"/>
<dbReference type="InterPro" id="IPR050172">
    <property type="entry name" value="SsuD_RutA_monooxygenase"/>
</dbReference>
<reference evidence="7" key="1">
    <citation type="submission" date="2016-07" db="EMBL/GenBank/DDBJ databases">
        <title>Sequence Frankia sp. strain CcI1.17.</title>
        <authorList>
            <person name="Ghodhbane-Gtari F."/>
            <person name="Swanson E."/>
            <person name="Gueddou A."/>
            <person name="Morris K."/>
            <person name="Hezbri K."/>
            <person name="Ktari A."/>
            <person name="Nouioui I."/>
            <person name="Abebe-Akele F."/>
            <person name="Simpson S."/>
            <person name="Thomas K."/>
            <person name="Gtari M."/>
            <person name="Tisa L.S."/>
            <person name="Hurst S."/>
        </authorList>
    </citation>
    <scope>NUCLEOTIDE SEQUENCE [LARGE SCALE GENOMIC DNA]</scope>
    <source>
        <strain evidence="7">Cc1.17</strain>
    </source>
</reference>
<gene>
    <name evidence="6" type="ORF">CC117_26740</name>
</gene>
<dbReference type="Proteomes" id="UP000179627">
    <property type="component" value="Unassembled WGS sequence"/>
</dbReference>
<evidence type="ECO:0000256" key="1">
    <source>
        <dbReference type="ARBA" id="ARBA00022630"/>
    </source>
</evidence>
<dbReference type="GO" id="GO:0046306">
    <property type="term" value="P:alkanesulfonate catabolic process"/>
    <property type="evidence" value="ECO:0007669"/>
    <property type="project" value="TreeGrafter"/>
</dbReference>
<dbReference type="AlphaFoldDB" id="A0A1S1Q8V1"/>
<name>A0A1S1Q8V1_9ACTN</name>